<dbReference type="HAMAP" id="MF_00267">
    <property type="entry name" value="MinC"/>
    <property type="match status" value="1"/>
</dbReference>
<dbReference type="Proteomes" id="UP001429580">
    <property type="component" value="Unassembled WGS sequence"/>
</dbReference>
<dbReference type="InterPro" id="IPR013033">
    <property type="entry name" value="MinC"/>
</dbReference>
<keyword evidence="2 6" id="KW-0132">Cell division</keyword>
<keyword evidence="11" id="KW-1185">Reference proteome</keyword>
<sequence length="276" mass="28982">MTDTAISSPSAASGSPAPKSQRPTIRFRGRSFLALMLSPEAPLDIWLEELSSLIDRSPGFFGARAVILDVSNLDLDREGLADLLARLNERRIQVMGIEGAKESWLGPGFPPLVRGGKQVNEVDIPAPREEAPAAAKPRAESAPPAPAPEPANTAHNAAPIAIAEETIRPSLLVDRPVRSGQSIVYPQGDVTIIGSIASGAEVIAGGSIHVYGALRGRALAGCAGHASARIFCGKLEAELVAIDGLYKTAEVLDSQFHGQAVQLWLEGDAIKIAPLN</sequence>
<dbReference type="InterPro" id="IPR016098">
    <property type="entry name" value="CAP/MinC_C"/>
</dbReference>
<evidence type="ECO:0000256" key="7">
    <source>
        <dbReference type="SAM" id="MobiDB-lite"/>
    </source>
</evidence>
<evidence type="ECO:0000256" key="4">
    <source>
        <dbReference type="ARBA" id="ARBA00023306"/>
    </source>
</evidence>
<dbReference type="SUPFAM" id="SSF63848">
    <property type="entry name" value="Cell-division inhibitor MinC, C-terminal domain"/>
    <property type="match status" value="1"/>
</dbReference>
<reference evidence="10 11" key="1">
    <citation type="submission" date="2020-03" db="EMBL/GenBank/DDBJ databases">
        <title>Genomic Encyclopedia of Type Strains, Phase IV (KMG-IV): sequencing the most valuable type-strain genomes for metagenomic binning, comparative biology and taxonomic classification.</title>
        <authorList>
            <person name="Goeker M."/>
        </authorList>
    </citation>
    <scope>NUCLEOTIDE SEQUENCE [LARGE SCALE GENOMIC DNA]</scope>
    <source>
        <strain evidence="10 11">DSM 103870</strain>
    </source>
</reference>
<comment type="caution">
    <text evidence="10">The sequence shown here is derived from an EMBL/GenBank/DDBJ whole genome shotgun (WGS) entry which is preliminary data.</text>
</comment>
<dbReference type="EMBL" id="JAASQI010000004">
    <property type="protein sequence ID" value="NIJ58115.1"/>
    <property type="molecule type" value="Genomic_DNA"/>
</dbReference>
<feature type="region of interest" description="Disordered" evidence="7">
    <location>
        <begin position="129"/>
        <end position="153"/>
    </location>
</feature>
<name>A0ABX0V1D8_9HYPH</name>
<proteinExistence type="inferred from homology"/>
<keyword evidence="3 6" id="KW-0717">Septation</keyword>
<feature type="domain" description="Septum formation inhibitor MinC N-terminal" evidence="9">
    <location>
        <begin position="25"/>
        <end position="93"/>
    </location>
</feature>
<feature type="compositionally biased region" description="Low complexity" evidence="7">
    <location>
        <begin position="7"/>
        <end position="20"/>
    </location>
</feature>
<evidence type="ECO:0000256" key="2">
    <source>
        <dbReference type="ARBA" id="ARBA00022618"/>
    </source>
</evidence>
<organism evidence="10 11">
    <name type="scientific">Pseudochelatococcus lubricantis</name>
    <dbReference type="NCBI Taxonomy" id="1538102"/>
    <lineage>
        <taxon>Bacteria</taxon>
        <taxon>Pseudomonadati</taxon>
        <taxon>Pseudomonadota</taxon>
        <taxon>Alphaproteobacteria</taxon>
        <taxon>Hyphomicrobiales</taxon>
        <taxon>Chelatococcaceae</taxon>
        <taxon>Pseudochelatococcus</taxon>
    </lineage>
</organism>
<comment type="similarity">
    <text evidence="1 6">Belongs to the MinC family.</text>
</comment>
<comment type="subunit">
    <text evidence="6">Interacts with MinD and FtsZ.</text>
</comment>
<dbReference type="InterPro" id="IPR005526">
    <property type="entry name" value="Septum_form_inhib_MinC_C"/>
</dbReference>
<dbReference type="Pfam" id="PF05209">
    <property type="entry name" value="MinC_N"/>
    <property type="match status" value="1"/>
</dbReference>
<feature type="domain" description="Septum formation inhibitor MinC C-terminal" evidence="8">
    <location>
        <begin position="173"/>
        <end position="272"/>
    </location>
</feature>
<dbReference type="PANTHER" id="PTHR34108:SF1">
    <property type="entry name" value="SEPTUM SITE-DETERMINING PROTEIN MINC"/>
    <property type="match status" value="1"/>
</dbReference>
<dbReference type="PANTHER" id="PTHR34108">
    <property type="entry name" value="SEPTUM SITE-DETERMINING PROTEIN MINC"/>
    <property type="match status" value="1"/>
</dbReference>
<dbReference type="NCBIfam" id="TIGR01222">
    <property type="entry name" value="minC"/>
    <property type="match status" value="1"/>
</dbReference>
<comment type="function">
    <text evidence="5 6">Cell division inhibitor that blocks the formation of polar Z ring septums. Rapidly oscillates between the poles of the cell to destabilize FtsZ filaments that have formed before they mature into polar Z rings. Prevents FtsZ polymerization.</text>
</comment>
<accession>A0ABX0V1D8</accession>
<evidence type="ECO:0000313" key="11">
    <source>
        <dbReference type="Proteomes" id="UP001429580"/>
    </source>
</evidence>
<dbReference type="Gene3D" id="2.160.20.70">
    <property type="match status" value="1"/>
</dbReference>
<dbReference type="InterPro" id="IPR036145">
    <property type="entry name" value="MinC_C_sf"/>
</dbReference>
<evidence type="ECO:0000259" key="8">
    <source>
        <dbReference type="Pfam" id="PF03775"/>
    </source>
</evidence>
<dbReference type="InterPro" id="IPR007874">
    <property type="entry name" value="MinC_N"/>
</dbReference>
<dbReference type="Pfam" id="PF03775">
    <property type="entry name" value="MinC_C"/>
    <property type="match status" value="1"/>
</dbReference>
<evidence type="ECO:0000256" key="1">
    <source>
        <dbReference type="ARBA" id="ARBA00006291"/>
    </source>
</evidence>
<evidence type="ECO:0000313" key="10">
    <source>
        <dbReference type="EMBL" id="NIJ58115.1"/>
    </source>
</evidence>
<feature type="compositionally biased region" description="Low complexity" evidence="7">
    <location>
        <begin position="132"/>
        <end position="142"/>
    </location>
</feature>
<dbReference type="Gene3D" id="3.30.70.260">
    <property type="match status" value="1"/>
</dbReference>
<evidence type="ECO:0000256" key="6">
    <source>
        <dbReference type="HAMAP-Rule" id="MF_00267"/>
    </source>
</evidence>
<evidence type="ECO:0000256" key="5">
    <source>
        <dbReference type="ARBA" id="ARBA00025606"/>
    </source>
</evidence>
<gene>
    <name evidence="6" type="primary">minC</name>
    <name evidence="10" type="ORF">FHS82_001957</name>
</gene>
<feature type="region of interest" description="Disordered" evidence="7">
    <location>
        <begin position="1"/>
        <end position="23"/>
    </location>
</feature>
<evidence type="ECO:0000259" key="9">
    <source>
        <dbReference type="Pfam" id="PF05209"/>
    </source>
</evidence>
<evidence type="ECO:0000256" key="3">
    <source>
        <dbReference type="ARBA" id="ARBA00023210"/>
    </source>
</evidence>
<protein>
    <recommendedName>
        <fullName evidence="6">Probable septum site-determining protein MinC</fullName>
    </recommendedName>
</protein>
<keyword evidence="4 6" id="KW-0131">Cell cycle</keyword>